<dbReference type="Pfam" id="PF01047">
    <property type="entry name" value="MarR"/>
    <property type="match status" value="1"/>
</dbReference>
<dbReference type="GO" id="GO:0003677">
    <property type="term" value="F:DNA binding"/>
    <property type="evidence" value="ECO:0007669"/>
    <property type="project" value="UniProtKB-KW"/>
</dbReference>
<keyword evidence="5" id="KW-1185">Reference proteome</keyword>
<dbReference type="SMART" id="SM00347">
    <property type="entry name" value="HTH_MARR"/>
    <property type="match status" value="1"/>
</dbReference>
<dbReference type="InterPro" id="IPR039422">
    <property type="entry name" value="MarR/SlyA-like"/>
</dbReference>
<keyword evidence="3" id="KW-0804">Transcription</keyword>
<dbReference type="SUPFAM" id="SSF46785">
    <property type="entry name" value="Winged helix' DNA-binding domain"/>
    <property type="match status" value="1"/>
</dbReference>
<name>A0A2K8P8I1_STRLA</name>
<accession>A0A2K8P8I1</accession>
<dbReference type="AlphaFoldDB" id="A0A2K8P8I1"/>
<proteinExistence type="predicted"/>
<evidence type="ECO:0000256" key="3">
    <source>
        <dbReference type="ARBA" id="ARBA00023163"/>
    </source>
</evidence>
<dbReference type="KEGG" id="slx:SLAV_04350"/>
<dbReference type="EMBL" id="CP024985">
    <property type="protein sequence ID" value="ATZ22778.1"/>
    <property type="molecule type" value="Genomic_DNA"/>
</dbReference>
<dbReference type="PROSITE" id="PS50995">
    <property type="entry name" value="HTH_MARR_2"/>
    <property type="match status" value="1"/>
</dbReference>
<dbReference type="Proteomes" id="UP000231791">
    <property type="component" value="Chromosome"/>
</dbReference>
<dbReference type="PRINTS" id="PR00598">
    <property type="entry name" value="HTHMARR"/>
</dbReference>
<evidence type="ECO:0000313" key="4">
    <source>
        <dbReference type="EMBL" id="ATZ22778.1"/>
    </source>
</evidence>
<gene>
    <name evidence="4" type="ORF">SLAV_04350</name>
</gene>
<dbReference type="InterPro" id="IPR036390">
    <property type="entry name" value="WH_DNA-bd_sf"/>
</dbReference>
<dbReference type="InterPro" id="IPR000835">
    <property type="entry name" value="HTH_MarR-typ"/>
</dbReference>
<reference evidence="4 5" key="1">
    <citation type="submission" date="2017-11" db="EMBL/GenBank/DDBJ databases">
        <title>Complete genome sequence of Streptomyces lavendulae subsp. lavendulae CCM 3239 (formerly 'Streptomyces aureofaciens CCM 3239'), the producer of the angucycline-type antibiotic auricin.</title>
        <authorList>
            <person name="Busche T."/>
            <person name="Novakova R."/>
            <person name="Al'Dilaimi A."/>
            <person name="Homerova D."/>
            <person name="Feckova L."/>
            <person name="Rezuchova B."/>
            <person name="Mingyar E."/>
            <person name="Csolleiova D."/>
            <person name="Bekeova C."/>
            <person name="Winkler A."/>
            <person name="Sevcikova B."/>
            <person name="Kalinowski J."/>
            <person name="Kormanec J."/>
            <person name="Ruckert C."/>
        </authorList>
    </citation>
    <scope>NUCLEOTIDE SEQUENCE [LARGE SCALE GENOMIC DNA]</scope>
    <source>
        <strain evidence="4 5">CCM 3239</strain>
    </source>
</reference>
<keyword evidence="1" id="KW-0805">Transcription regulation</keyword>
<dbReference type="PANTHER" id="PTHR33164:SF64">
    <property type="entry name" value="TRANSCRIPTIONAL REGULATOR SLYA"/>
    <property type="match status" value="1"/>
</dbReference>
<dbReference type="OrthoDB" id="9806864at2"/>
<keyword evidence="2" id="KW-0238">DNA-binding</keyword>
<sequence length="142" mass="15577">MALRPADSPGFLLWHATLRWQRDMAAALAPIGLTHVQFVLLACAWWLNGRGEHPNQLALARQAGTDVKMTSQVLRALEQKGLVEREVDPADTRAKRLRVTEAGAALAPRAIAAVEAADAEFFRAVPLDEALPLLRRLALPEE</sequence>
<protein>
    <submittedName>
        <fullName evidence="4">Transcriptional regulator SlyA</fullName>
    </submittedName>
</protein>
<evidence type="ECO:0000256" key="2">
    <source>
        <dbReference type="ARBA" id="ARBA00023125"/>
    </source>
</evidence>
<dbReference type="InterPro" id="IPR036388">
    <property type="entry name" value="WH-like_DNA-bd_sf"/>
</dbReference>
<dbReference type="GO" id="GO:0003700">
    <property type="term" value="F:DNA-binding transcription factor activity"/>
    <property type="evidence" value="ECO:0007669"/>
    <property type="project" value="InterPro"/>
</dbReference>
<evidence type="ECO:0000256" key="1">
    <source>
        <dbReference type="ARBA" id="ARBA00023015"/>
    </source>
</evidence>
<evidence type="ECO:0000313" key="5">
    <source>
        <dbReference type="Proteomes" id="UP000231791"/>
    </source>
</evidence>
<dbReference type="GeneID" id="49382004"/>
<dbReference type="GO" id="GO:0006950">
    <property type="term" value="P:response to stress"/>
    <property type="evidence" value="ECO:0007669"/>
    <property type="project" value="TreeGrafter"/>
</dbReference>
<dbReference type="Gene3D" id="1.10.10.10">
    <property type="entry name" value="Winged helix-like DNA-binding domain superfamily/Winged helix DNA-binding domain"/>
    <property type="match status" value="1"/>
</dbReference>
<organism evidence="4 5">
    <name type="scientific">Streptomyces lavendulae subsp. lavendulae</name>
    <dbReference type="NCBI Taxonomy" id="58340"/>
    <lineage>
        <taxon>Bacteria</taxon>
        <taxon>Bacillati</taxon>
        <taxon>Actinomycetota</taxon>
        <taxon>Actinomycetes</taxon>
        <taxon>Kitasatosporales</taxon>
        <taxon>Streptomycetaceae</taxon>
        <taxon>Streptomyces</taxon>
    </lineage>
</organism>
<dbReference type="RefSeq" id="WP_030229793.1">
    <property type="nucleotide sequence ID" value="NZ_CP024985.1"/>
</dbReference>
<dbReference type="PANTHER" id="PTHR33164">
    <property type="entry name" value="TRANSCRIPTIONAL REGULATOR, MARR FAMILY"/>
    <property type="match status" value="1"/>
</dbReference>